<dbReference type="CDD" id="cd16394">
    <property type="entry name" value="sopB_N"/>
    <property type="match status" value="1"/>
</dbReference>
<dbReference type="PANTHER" id="PTHR38973:SF1">
    <property type="entry name" value="PLASMID PARTITION PROTEIN B"/>
    <property type="match status" value="1"/>
</dbReference>
<comment type="caution">
    <text evidence="3">The sequence shown here is derived from an EMBL/GenBank/DDBJ whole genome shotgun (WGS) entry which is preliminary data.</text>
</comment>
<evidence type="ECO:0000256" key="1">
    <source>
        <dbReference type="ARBA" id="ARBA00023125"/>
    </source>
</evidence>
<dbReference type="InterPro" id="IPR014884">
    <property type="entry name" value="ParB_fam_C"/>
</dbReference>
<organism evidence="3 4">
    <name type="scientific">Vibrio sinensis</name>
    <dbReference type="NCBI Taxonomy" id="2302434"/>
    <lineage>
        <taxon>Bacteria</taxon>
        <taxon>Pseudomonadati</taxon>
        <taxon>Pseudomonadota</taxon>
        <taxon>Gammaproteobacteria</taxon>
        <taxon>Vibrionales</taxon>
        <taxon>Vibrionaceae</taxon>
        <taxon>Vibrio</taxon>
    </lineage>
</organism>
<dbReference type="RefSeq" id="WP_120033705.1">
    <property type="nucleotide sequence ID" value="NZ_QVMU01000019.1"/>
</dbReference>
<dbReference type="PANTHER" id="PTHR38973">
    <property type="entry name" value="PLASMID PARTITIONING CONTROL PROTEIN-RELATED"/>
    <property type="match status" value="1"/>
</dbReference>
<dbReference type="Pfam" id="PF08775">
    <property type="entry name" value="ParB"/>
    <property type="match status" value="1"/>
</dbReference>
<dbReference type="OrthoDB" id="5719994at2"/>
<sequence length="324" mass="36935">MSEIRGSKRGNLNVRSGLSLHSGQQIKKNIQFGSSVFSARHVVIKAEDVKKSTVIHSLNVRAQDSLSLDSVRDIFPDVLAEGIKQEGVAFFNITTSQYELFDGSRRRFCAIEAQKDLPLWVLDKLPEPSDIKAYIDLTQKVKMFSWREQGRSYINFASDNNINKDDFDAIGKKLGVSKETVRKKIQAAKIAPNLIGSLPDCEGVPTKFYGSLAKIERTLRKNNIDLDEFLTKAKESFKSNEEDILQVQLAMLDNFVSVLENILSKPKRKQPRIENLAEFDSRNKYARMNVSPDGRKAKFEFSFLTKDELFDIEMFVRERLSNNK</sequence>
<dbReference type="GO" id="GO:0003677">
    <property type="term" value="F:DNA binding"/>
    <property type="evidence" value="ECO:0007669"/>
    <property type="project" value="UniProtKB-KW"/>
</dbReference>
<evidence type="ECO:0000313" key="4">
    <source>
        <dbReference type="Proteomes" id="UP000273252"/>
    </source>
</evidence>
<proteinExistence type="predicted"/>
<keyword evidence="1" id="KW-0238">DNA-binding</keyword>
<accession>A0A3A6QZL6</accession>
<feature type="domain" description="ParB protein family C-terminal" evidence="2">
    <location>
        <begin position="209"/>
        <end position="307"/>
    </location>
</feature>
<dbReference type="AlphaFoldDB" id="A0A3A6QZL6"/>
<dbReference type="Gene3D" id="1.10.10.2830">
    <property type="match status" value="1"/>
</dbReference>
<evidence type="ECO:0000259" key="2">
    <source>
        <dbReference type="Pfam" id="PF08775"/>
    </source>
</evidence>
<keyword evidence="4" id="KW-1185">Reference proteome</keyword>
<gene>
    <name evidence="3" type="ORF">DZ860_17015</name>
</gene>
<protein>
    <recommendedName>
        <fullName evidence="2">ParB protein family C-terminal domain-containing protein</fullName>
    </recommendedName>
</protein>
<dbReference type="Proteomes" id="UP000273252">
    <property type="component" value="Unassembled WGS sequence"/>
</dbReference>
<name>A0A3A6QZL6_9VIBR</name>
<reference evidence="3 4" key="1">
    <citation type="submission" date="2018-08" db="EMBL/GenBank/DDBJ databases">
        <title>Vibrio isolated from the Eastern China Marginal Seas.</title>
        <authorList>
            <person name="Li Y."/>
        </authorList>
    </citation>
    <scope>NUCLEOTIDE SEQUENCE [LARGE SCALE GENOMIC DNA]</scope>
    <source>
        <strain evidence="3 4">BEI233</strain>
    </source>
</reference>
<dbReference type="EMBL" id="QVMU01000019">
    <property type="protein sequence ID" value="RJX68695.1"/>
    <property type="molecule type" value="Genomic_DNA"/>
</dbReference>
<evidence type="ECO:0000313" key="3">
    <source>
        <dbReference type="EMBL" id="RJX68695.1"/>
    </source>
</evidence>